<dbReference type="SMART" id="SM00100">
    <property type="entry name" value="cNMP"/>
    <property type="match status" value="1"/>
</dbReference>
<evidence type="ECO:0000259" key="1">
    <source>
        <dbReference type="PROSITE" id="PS50042"/>
    </source>
</evidence>
<dbReference type="InterPro" id="IPR000595">
    <property type="entry name" value="cNMP-bd_dom"/>
</dbReference>
<dbReference type="InterPro" id="IPR018490">
    <property type="entry name" value="cNMP-bd_dom_sf"/>
</dbReference>
<dbReference type="GO" id="GO:0005829">
    <property type="term" value="C:cytosol"/>
    <property type="evidence" value="ECO:0007669"/>
    <property type="project" value="TreeGrafter"/>
</dbReference>
<accession>A0A7C4YAD3</accession>
<dbReference type="Pfam" id="PF00027">
    <property type="entry name" value="cNMP_binding"/>
    <property type="match status" value="1"/>
</dbReference>
<dbReference type="InterPro" id="IPR018488">
    <property type="entry name" value="cNMP-bd_CS"/>
</dbReference>
<sequence>MSILDKVILFSSLSKEEKEKILSIAEERRFKPEEKIFNEGDEGDGFYIIKSGKVRISIFLPDVGEELLSLLREGNHFGEMAIIEDKPRSASAIADTETVCLYFNKEKFISLMKEDTIMENKILWEFIKEFSFRLRKTDKKLKEILLLIKTL</sequence>
<dbReference type="EMBL" id="DTHG01000081">
    <property type="protein sequence ID" value="HGW92144.1"/>
    <property type="molecule type" value="Genomic_DNA"/>
</dbReference>
<dbReference type="PANTHER" id="PTHR11635">
    <property type="entry name" value="CAMP-DEPENDENT PROTEIN KINASE REGULATORY CHAIN"/>
    <property type="match status" value="1"/>
</dbReference>
<dbReference type="InterPro" id="IPR050503">
    <property type="entry name" value="cAMP-dep_PK_reg_su-like"/>
</dbReference>
<dbReference type="GO" id="GO:0034236">
    <property type="term" value="F:protein kinase A catalytic subunit binding"/>
    <property type="evidence" value="ECO:0007669"/>
    <property type="project" value="TreeGrafter"/>
</dbReference>
<dbReference type="CDD" id="cd00038">
    <property type="entry name" value="CAP_ED"/>
    <property type="match status" value="1"/>
</dbReference>
<organism evidence="2">
    <name type="scientific">candidate division WOR-3 bacterium</name>
    <dbReference type="NCBI Taxonomy" id="2052148"/>
    <lineage>
        <taxon>Bacteria</taxon>
        <taxon>Bacteria division WOR-3</taxon>
    </lineage>
</organism>
<dbReference type="PROSITE" id="PS00889">
    <property type="entry name" value="CNMP_BINDING_2"/>
    <property type="match status" value="1"/>
</dbReference>
<reference evidence="2" key="1">
    <citation type="journal article" date="2020" name="mSystems">
        <title>Genome- and Community-Level Interaction Insights into Carbon Utilization and Element Cycling Functions of Hydrothermarchaeota in Hydrothermal Sediment.</title>
        <authorList>
            <person name="Zhou Z."/>
            <person name="Liu Y."/>
            <person name="Xu W."/>
            <person name="Pan J."/>
            <person name="Luo Z.H."/>
            <person name="Li M."/>
        </authorList>
    </citation>
    <scope>NUCLEOTIDE SEQUENCE [LARGE SCALE GENOMIC DNA]</scope>
    <source>
        <strain evidence="2">SpSt-780</strain>
    </source>
</reference>
<dbReference type="AlphaFoldDB" id="A0A7C4YAD3"/>
<dbReference type="GO" id="GO:0004862">
    <property type="term" value="F:cAMP-dependent protein kinase inhibitor activity"/>
    <property type="evidence" value="ECO:0007669"/>
    <property type="project" value="TreeGrafter"/>
</dbReference>
<dbReference type="PANTHER" id="PTHR11635:SF165">
    <property type="entry name" value="CAMP_CGMP-DEPENDENT 3',5'-CAMP_CGMP PHOSPHODIESTERASE B"/>
    <property type="match status" value="1"/>
</dbReference>
<gene>
    <name evidence="2" type="ORF">ENV67_06365</name>
</gene>
<dbReference type="GO" id="GO:0030552">
    <property type="term" value="F:cAMP binding"/>
    <property type="evidence" value="ECO:0007669"/>
    <property type="project" value="TreeGrafter"/>
</dbReference>
<proteinExistence type="predicted"/>
<dbReference type="SUPFAM" id="SSF51206">
    <property type="entry name" value="cAMP-binding domain-like"/>
    <property type="match status" value="1"/>
</dbReference>
<dbReference type="PROSITE" id="PS50042">
    <property type="entry name" value="CNMP_BINDING_3"/>
    <property type="match status" value="1"/>
</dbReference>
<evidence type="ECO:0000313" key="2">
    <source>
        <dbReference type="EMBL" id="HGW92144.1"/>
    </source>
</evidence>
<dbReference type="Gene3D" id="2.60.120.10">
    <property type="entry name" value="Jelly Rolls"/>
    <property type="match status" value="1"/>
</dbReference>
<protein>
    <submittedName>
        <fullName evidence="2">Cyclic nucleotide-binding domain-containing protein</fullName>
    </submittedName>
</protein>
<dbReference type="GO" id="GO:0005952">
    <property type="term" value="C:cAMP-dependent protein kinase complex"/>
    <property type="evidence" value="ECO:0007669"/>
    <property type="project" value="InterPro"/>
</dbReference>
<name>A0A7C4YAD3_UNCW3</name>
<dbReference type="PRINTS" id="PR00103">
    <property type="entry name" value="CAMPKINASE"/>
</dbReference>
<dbReference type="InterPro" id="IPR014710">
    <property type="entry name" value="RmlC-like_jellyroll"/>
</dbReference>
<feature type="domain" description="Cyclic nucleotide-binding" evidence="1">
    <location>
        <begin position="9"/>
        <end position="129"/>
    </location>
</feature>
<comment type="caution">
    <text evidence="2">The sequence shown here is derived from an EMBL/GenBank/DDBJ whole genome shotgun (WGS) entry which is preliminary data.</text>
</comment>